<dbReference type="CDD" id="cd03379">
    <property type="entry name" value="beta_CA_cladeD"/>
    <property type="match status" value="1"/>
</dbReference>
<dbReference type="Pfam" id="PF00484">
    <property type="entry name" value="Pro_CA"/>
    <property type="match status" value="1"/>
</dbReference>
<evidence type="ECO:0000256" key="3">
    <source>
        <dbReference type="ARBA" id="ARBA00022833"/>
    </source>
</evidence>
<gene>
    <name evidence="7" type="ORF">BS47DRAFT_1354749</name>
</gene>
<keyword evidence="8" id="KW-1185">Reference proteome</keyword>
<dbReference type="Gene3D" id="3.40.1050.10">
    <property type="entry name" value="Carbonic anhydrase"/>
    <property type="match status" value="1"/>
</dbReference>
<dbReference type="GO" id="GO:0004089">
    <property type="term" value="F:carbonate dehydratase activity"/>
    <property type="evidence" value="ECO:0007669"/>
    <property type="project" value="UniProtKB-UniRule"/>
</dbReference>
<feature type="binding site" evidence="4">
    <location>
        <position position="33"/>
    </location>
    <ligand>
        <name>Zn(2+)</name>
        <dbReference type="ChEBI" id="CHEBI:29105"/>
    </ligand>
</feature>
<evidence type="ECO:0000256" key="5">
    <source>
        <dbReference type="RuleBase" id="RU003956"/>
    </source>
</evidence>
<dbReference type="Proteomes" id="UP000886523">
    <property type="component" value="Unassembled WGS sequence"/>
</dbReference>
<proteinExistence type="inferred from homology"/>
<keyword evidence="5" id="KW-0456">Lyase</keyword>
<feature type="binding site" evidence="4">
    <location>
        <position position="88"/>
    </location>
    <ligand>
        <name>Zn(2+)</name>
        <dbReference type="ChEBI" id="CHEBI:29105"/>
    </ligand>
</feature>
<comment type="function">
    <text evidence="5">Reversible hydration of carbon dioxide.</text>
</comment>
<evidence type="ECO:0000313" key="7">
    <source>
        <dbReference type="EMBL" id="KAF9504779.1"/>
    </source>
</evidence>
<reference evidence="7" key="1">
    <citation type="journal article" date="2020" name="Nat. Commun.">
        <title>Large-scale genome sequencing of mycorrhizal fungi provides insights into the early evolution of symbiotic traits.</title>
        <authorList>
            <person name="Miyauchi S."/>
            <person name="Kiss E."/>
            <person name="Kuo A."/>
            <person name="Drula E."/>
            <person name="Kohler A."/>
            <person name="Sanchez-Garcia M."/>
            <person name="Morin E."/>
            <person name="Andreopoulos B."/>
            <person name="Barry K.W."/>
            <person name="Bonito G."/>
            <person name="Buee M."/>
            <person name="Carver A."/>
            <person name="Chen C."/>
            <person name="Cichocki N."/>
            <person name="Clum A."/>
            <person name="Culley D."/>
            <person name="Crous P.W."/>
            <person name="Fauchery L."/>
            <person name="Girlanda M."/>
            <person name="Hayes R.D."/>
            <person name="Keri Z."/>
            <person name="LaButti K."/>
            <person name="Lipzen A."/>
            <person name="Lombard V."/>
            <person name="Magnuson J."/>
            <person name="Maillard F."/>
            <person name="Murat C."/>
            <person name="Nolan M."/>
            <person name="Ohm R.A."/>
            <person name="Pangilinan J."/>
            <person name="Pereira M.F."/>
            <person name="Perotto S."/>
            <person name="Peter M."/>
            <person name="Pfister S."/>
            <person name="Riley R."/>
            <person name="Sitrit Y."/>
            <person name="Stielow J.B."/>
            <person name="Szollosi G."/>
            <person name="Zifcakova L."/>
            <person name="Stursova M."/>
            <person name="Spatafora J.W."/>
            <person name="Tedersoo L."/>
            <person name="Vaario L.M."/>
            <person name="Yamada A."/>
            <person name="Yan M."/>
            <person name="Wang P."/>
            <person name="Xu J."/>
            <person name="Bruns T."/>
            <person name="Baldrian P."/>
            <person name="Vilgalys R."/>
            <person name="Dunand C."/>
            <person name="Henrissat B."/>
            <person name="Grigoriev I.V."/>
            <person name="Hibbett D."/>
            <person name="Nagy L.G."/>
            <person name="Martin F.M."/>
        </authorList>
    </citation>
    <scope>NUCLEOTIDE SEQUENCE</scope>
    <source>
        <strain evidence="7">UP504</strain>
    </source>
</reference>
<evidence type="ECO:0000256" key="2">
    <source>
        <dbReference type="ARBA" id="ARBA00022723"/>
    </source>
</evidence>
<evidence type="ECO:0000313" key="8">
    <source>
        <dbReference type="Proteomes" id="UP000886523"/>
    </source>
</evidence>
<dbReference type="InterPro" id="IPR001765">
    <property type="entry name" value="Carbonic_anhydrase"/>
</dbReference>
<dbReference type="AlphaFoldDB" id="A0A9P6AGG5"/>
<dbReference type="EC" id="4.2.1.1" evidence="5"/>
<comment type="catalytic activity">
    <reaction evidence="5">
        <text>hydrogencarbonate + H(+) = CO2 + H2O</text>
        <dbReference type="Rhea" id="RHEA:10748"/>
        <dbReference type="ChEBI" id="CHEBI:15377"/>
        <dbReference type="ChEBI" id="CHEBI:15378"/>
        <dbReference type="ChEBI" id="CHEBI:16526"/>
        <dbReference type="ChEBI" id="CHEBI:17544"/>
        <dbReference type="EC" id="4.2.1.1"/>
    </reaction>
</comment>
<sequence length="171" mass="19092">MSTVDEFTDEFTEANETSPSPQSAARRILIITCMDARILPTPTAAFGLPVGSAFTVRNAGVERDSEALRSVVIAQQRLTTREIRVLHHTDCGLETFDDNVLRTQLIRNPPKPGVVIRSTVQSMSFLPFKDQRQTVRDDVAFLREHPLVLAGTVITGWIYNVQSGRIERVLD</sequence>
<comment type="caution">
    <text evidence="7">The sequence shown here is derived from an EMBL/GenBank/DDBJ whole genome shotgun (WGS) entry which is preliminary data.</text>
</comment>
<organism evidence="7 8">
    <name type="scientific">Hydnum rufescens UP504</name>
    <dbReference type="NCBI Taxonomy" id="1448309"/>
    <lineage>
        <taxon>Eukaryota</taxon>
        <taxon>Fungi</taxon>
        <taxon>Dikarya</taxon>
        <taxon>Basidiomycota</taxon>
        <taxon>Agaricomycotina</taxon>
        <taxon>Agaricomycetes</taxon>
        <taxon>Cantharellales</taxon>
        <taxon>Hydnaceae</taxon>
        <taxon>Hydnum</taxon>
    </lineage>
</organism>
<dbReference type="PANTHER" id="PTHR43175:SF3">
    <property type="entry name" value="CARBON DISULFIDE HYDROLASE"/>
    <property type="match status" value="1"/>
</dbReference>
<dbReference type="PANTHER" id="PTHR43175">
    <property type="entry name" value="CARBONIC ANHYDRASE"/>
    <property type="match status" value="1"/>
</dbReference>
<dbReference type="SMART" id="SM00947">
    <property type="entry name" value="Pro_CA"/>
    <property type="match status" value="1"/>
</dbReference>
<keyword evidence="2 4" id="KW-0479">Metal-binding</keyword>
<feature type="binding site" evidence="4">
    <location>
        <position position="35"/>
    </location>
    <ligand>
        <name>Zn(2+)</name>
        <dbReference type="ChEBI" id="CHEBI:29105"/>
    </ligand>
</feature>
<protein>
    <recommendedName>
        <fullName evidence="5">Carbonic anhydrase</fullName>
        <ecNumber evidence="5">4.2.1.1</ecNumber>
    </recommendedName>
    <alternativeName>
        <fullName evidence="5">Carbonate dehydratase</fullName>
    </alternativeName>
</protein>
<name>A0A9P6AGG5_9AGAM</name>
<feature type="binding site" evidence="4">
    <location>
        <position position="91"/>
    </location>
    <ligand>
        <name>Zn(2+)</name>
        <dbReference type="ChEBI" id="CHEBI:29105"/>
    </ligand>
</feature>
<evidence type="ECO:0000256" key="4">
    <source>
        <dbReference type="PIRSR" id="PIRSR601765-1"/>
    </source>
</evidence>
<feature type="compositionally biased region" description="Acidic residues" evidence="6">
    <location>
        <begin position="1"/>
        <end position="13"/>
    </location>
</feature>
<evidence type="ECO:0000256" key="6">
    <source>
        <dbReference type="SAM" id="MobiDB-lite"/>
    </source>
</evidence>
<comment type="cofactor">
    <cofactor evidence="4">
        <name>Zn(2+)</name>
        <dbReference type="ChEBI" id="CHEBI:29105"/>
    </cofactor>
    <text evidence="4">Binds 1 zinc ion per subunit.</text>
</comment>
<dbReference type="GO" id="GO:0008270">
    <property type="term" value="F:zinc ion binding"/>
    <property type="evidence" value="ECO:0007669"/>
    <property type="project" value="UniProtKB-UniRule"/>
</dbReference>
<dbReference type="InterPro" id="IPR036874">
    <property type="entry name" value="Carbonic_anhydrase_sf"/>
</dbReference>
<comment type="similarity">
    <text evidence="1 5">Belongs to the beta-class carbonic anhydrase family.</text>
</comment>
<dbReference type="SUPFAM" id="SSF53056">
    <property type="entry name" value="beta-carbonic anhydrase, cab"/>
    <property type="match status" value="1"/>
</dbReference>
<dbReference type="OrthoDB" id="10248475at2759"/>
<keyword evidence="3 4" id="KW-0862">Zinc</keyword>
<dbReference type="EMBL" id="MU129195">
    <property type="protein sequence ID" value="KAF9504779.1"/>
    <property type="molecule type" value="Genomic_DNA"/>
</dbReference>
<evidence type="ECO:0000256" key="1">
    <source>
        <dbReference type="ARBA" id="ARBA00006217"/>
    </source>
</evidence>
<accession>A0A9P6AGG5</accession>
<feature type="region of interest" description="Disordered" evidence="6">
    <location>
        <begin position="1"/>
        <end position="20"/>
    </location>
</feature>